<organism evidence="4">
    <name type="scientific">Thermus tengchongensis</name>
    <dbReference type="NCBI Taxonomy" id="1214928"/>
    <lineage>
        <taxon>Bacteria</taxon>
        <taxon>Thermotogati</taxon>
        <taxon>Deinococcota</taxon>
        <taxon>Deinococci</taxon>
        <taxon>Thermales</taxon>
        <taxon>Thermaceae</taxon>
        <taxon>Thermus</taxon>
    </lineage>
</organism>
<comment type="caution">
    <text evidence="4">The sequence shown here is derived from an EMBL/GenBank/DDBJ whole genome shotgun (WGS) entry which is preliminary data.</text>
</comment>
<sequence>VKEVRVLEPGEAILSYRVLPNLKLLGKKYGKLVPKIREALEREAERVAALVLKGEAVPLRVEGEVLTLAPEEVLLEAQAPEGYQALEKDGYVAALEVRVTEALRLEGLARDLIRHLQQARKEMGLKVSDRIRVGYQAQGAYREALARHGAWIAGEVLALEFQEGTFPGFETTLEDEEGRVVFTLEKKAG</sequence>
<keyword evidence="1 4" id="KW-0436">Ligase</keyword>
<dbReference type="PANTHER" id="PTHR42780:SF1">
    <property type="entry name" value="ISOLEUCINE--TRNA LIGASE, CYTOPLASMIC"/>
    <property type="match status" value="1"/>
</dbReference>
<keyword evidence="3" id="KW-0067">ATP-binding</keyword>
<dbReference type="GO" id="GO:0004822">
    <property type="term" value="F:isoleucine-tRNA ligase activity"/>
    <property type="evidence" value="ECO:0007669"/>
    <property type="project" value="InterPro"/>
</dbReference>
<dbReference type="EMBL" id="DTFR01000253">
    <property type="protein sequence ID" value="HHS38124.1"/>
    <property type="molecule type" value="Genomic_DNA"/>
</dbReference>
<accession>A0A7C6E263</accession>
<proteinExistence type="predicted"/>
<dbReference type="AlphaFoldDB" id="A0A7C6E263"/>
<gene>
    <name evidence="4" type="ORF">ENV26_03790</name>
</gene>
<evidence type="ECO:0000256" key="1">
    <source>
        <dbReference type="ARBA" id="ARBA00022598"/>
    </source>
</evidence>
<name>A0A7C6E263_9DEIN</name>
<dbReference type="GO" id="GO:0005524">
    <property type="term" value="F:ATP binding"/>
    <property type="evidence" value="ECO:0007669"/>
    <property type="project" value="UniProtKB-KW"/>
</dbReference>
<dbReference type="Pfam" id="PF19302">
    <property type="entry name" value="DUF5915"/>
    <property type="match status" value="1"/>
</dbReference>
<dbReference type="InterPro" id="IPR009080">
    <property type="entry name" value="tRNAsynth_Ia_anticodon-bd"/>
</dbReference>
<dbReference type="GO" id="GO:0006428">
    <property type="term" value="P:isoleucyl-tRNA aminoacylation"/>
    <property type="evidence" value="ECO:0007669"/>
    <property type="project" value="TreeGrafter"/>
</dbReference>
<feature type="non-terminal residue" evidence="4">
    <location>
        <position position="1"/>
    </location>
</feature>
<evidence type="ECO:0000313" key="4">
    <source>
        <dbReference type="EMBL" id="HHS38124.1"/>
    </source>
</evidence>
<evidence type="ECO:0000256" key="3">
    <source>
        <dbReference type="ARBA" id="ARBA00022840"/>
    </source>
</evidence>
<dbReference type="InterPro" id="IPR023586">
    <property type="entry name" value="Ile-tRNA-ligase_type2"/>
</dbReference>
<dbReference type="PANTHER" id="PTHR42780">
    <property type="entry name" value="SOLEUCYL-TRNA SYNTHETASE"/>
    <property type="match status" value="1"/>
</dbReference>
<dbReference type="SUPFAM" id="SSF47323">
    <property type="entry name" value="Anticodon-binding domain of a subclass of class I aminoacyl-tRNA synthetases"/>
    <property type="match status" value="1"/>
</dbReference>
<evidence type="ECO:0000256" key="2">
    <source>
        <dbReference type="ARBA" id="ARBA00022741"/>
    </source>
</evidence>
<protein>
    <submittedName>
        <fullName evidence="4">Isoleucine--tRNA ligase</fullName>
    </submittedName>
</protein>
<keyword evidence="2" id="KW-0547">Nucleotide-binding</keyword>
<reference evidence="4" key="1">
    <citation type="journal article" date="2020" name="mSystems">
        <title>Genome- and Community-Level Interaction Insights into Carbon Utilization and Element Cycling Functions of Hydrothermarchaeota in Hydrothermal Sediment.</title>
        <authorList>
            <person name="Zhou Z."/>
            <person name="Liu Y."/>
            <person name="Xu W."/>
            <person name="Pan J."/>
            <person name="Luo Z.H."/>
            <person name="Li M."/>
        </authorList>
    </citation>
    <scope>NUCLEOTIDE SEQUENCE [LARGE SCALE GENOMIC DNA]</scope>
    <source>
        <strain evidence="4">SpSt-743</strain>
    </source>
</reference>